<dbReference type="Pfam" id="PF00486">
    <property type="entry name" value="Trans_reg_C"/>
    <property type="match status" value="1"/>
</dbReference>
<dbReference type="InterPro" id="IPR001789">
    <property type="entry name" value="Sig_transdc_resp-reg_receiver"/>
</dbReference>
<keyword evidence="4 7" id="KW-0238">DNA-binding</keyword>
<dbReference type="PROSITE" id="PS51755">
    <property type="entry name" value="OMPR_PHOB"/>
    <property type="match status" value="1"/>
</dbReference>
<evidence type="ECO:0000256" key="2">
    <source>
        <dbReference type="ARBA" id="ARBA00023012"/>
    </source>
</evidence>
<dbReference type="CDD" id="cd00383">
    <property type="entry name" value="trans_reg_C"/>
    <property type="match status" value="1"/>
</dbReference>
<dbReference type="EMBL" id="RRUE01000001">
    <property type="protein sequence ID" value="RRN44920.1"/>
    <property type="molecule type" value="Genomic_DNA"/>
</dbReference>
<feature type="domain" description="OmpR/PhoB-type" evidence="9">
    <location>
        <begin position="124"/>
        <end position="218"/>
    </location>
</feature>
<comment type="caution">
    <text evidence="10">The sequence shown here is derived from an EMBL/GenBank/DDBJ whole genome shotgun (WGS) entry which is preliminary data.</text>
</comment>
<dbReference type="InterPro" id="IPR001867">
    <property type="entry name" value="OmpR/PhoB-type_DNA-bd"/>
</dbReference>
<dbReference type="PROSITE" id="PS50110">
    <property type="entry name" value="RESPONSE_REGULATORY"/>
    <property type="match status" value="1"/>
</dbReference>
<keyword evidence="3" id="KW-0805">Transcription regulation</keyword>
<protein>
    <submittedName>
        <fullName evidence="10">DNA-binding response regulator</fullName>
    </submittedName>
</protein>
<dbReference type="GO" id="GO:0032993">
    <property type="term" value="C:protein-DNA complex"/>
    <property type="evidence" value="ECO:0007669"/>
    <property type="project" value="TreeGrafter"/>
</dbReference>
<dbReference type="SMART" id="SM00862">
    <property type="entry name" value="Trans_reg_C"/>
    <property type="match status" value="1"/>
</dbReference>
<dbReference type="SUPFAM" id="SSF52172">
    <property type="entry name" value="CheY-like"/>
    <property type="match status" value="1"/>
</dbReference>
<evidence type="ECO:0000259" key="9">
    <source>
        <dbReference type="PROSITE" id="PS51755"/>
    </source>
</evidence>
<dbReference type="GO" id="GO:0000976">
    <property type="term" value="F:transcription cis-regulatory region binding"/>
    <property type="evidence" value="ECO:0007669"/>
    <property type="project" value="TreeGrafter"/>
</dbReference>
<dbReference type="Gene3D" id="3.40.50.2300">
    <property type="match status" value="1"/>
</dbReference>
<dbReference type="Pfam" id="PF00072">
    <property type="entry name" value="Response_reg"/>
    <property type="match status" value="1"/>
</dbReference>
<keyword evidence="11" id="KW-1185">Reference proteome</keyword>
<dbReference type="InterPro" id="IPR039420">
    <property type="entry name" value="WalR-like"/>
</dbReference>
<evidence type="ECO:0000256" key="4">
    <source>
        <dbReference type="ARBA" id="ARBA00023125"/>
    </source>
</evidence>
<dbReference type="Proteomes" id="UP000270261">
    <property type="component" value="Unassembled WGS sequence"/>
</dbReference>
<name>A0A3R8MXY3_9BURK</name>
<dbReference type="OrthoDB" id="9802426at2"/>
<dbReference type="GO" id="GO:0006355">
    <property type="term" value="P:regulation of DNA-templated transcription"/>
    <property type="evidence" value="ECO:0007669"/>
    <property type="project" value="InterPro"/>
</dbReference>
<dbReference type="Gene3D" id="1.10.10.10">
    <property type="entry name" value="Winged helix-like DNA-binding domain superfamily/Winged helix DNA-binding domain"/>
    <property type="match status" value="1"/>
</dbReference>
<evidence type="ECO:0000313" key="10">
    <source>
        <dbReference type="EMBL" id="RRN44920.1"/>
    </source>
</evidence>
<keyword evidence="5" id="KW-0804">Transcription</keyword>
<dbReference type="PANTHER" id="PTHR48111:SF37">
    <property type="entry name" value="RESPONSE REGULATOR PROTEIN CARR"/>
    <property type="match status" value="1"/>
</dbReference>
<dbReference type="AlphaFoldDB" id="A0A3R8MXY3"/>
<evidence type="ECO:0000256" key="1">
    <source>
        <dbReference type="ARBA" id="ARBA00022553"/>
    </source>
</evidence>
<feature type="DNA-binding region" description="OmpR/PhoB-type" evidence="7">
    <location>
        <begin position="124"/>
        <end position="218"/>
    </location>
</feature>
<dbReference type="RefSeq" id="WP_125094352.1">
    <property type="nucleotide sequence ID" value="NZ_RRUE01000001.1"/>
</dbReference>
<sequence>MRVLIVEDDRELAESLARVLDESGMVAEIATNGREADFLGCTEKYDAAVLDLGLPELDGVSVLQHWREQGRRFPVLILTGRGRWSDKLSGFGAGADDYLTKPFMHEEVVLRLRALMRRAYGHAEPVLQVGPLSYDTHQGRFSMEGKRLGFTAQEERILAYLMHQPGVVLSRADISEHVYARDSDPDSNAIDVLISRIRRKLGAPMIRTVRGRGFALVLPDEGADEDALSQDEPT</sequence>
<proteinExistence type="predicted"/>
<dbReference type="GO" id="GO:0000156">
    <property type="term" value="F:phosphorelay response regulator activity"/>
    <property type="evidence" value="ECO:0007669"/>
    <property type="project" value="TreeGrafter"/>
</dbReference>
<dbReference type="InterPro" id="IPR036388">
    <property type="entry name" value="WH-like_DNA-bd_sf"/>
</dbReference>
<evidence type="ECO:0000256" key="5">
    <source>
        <dbReference type="ARBA" id="ARBA00023163"/>
    </source>
</evidence>
<accession>A0A3R8MXY3</accession>
<keyword evidence="1 6" id="KW-0597">Phosphoprotein</keyword>
<dbReference type="PANTHER" id="PTHR48111">
    <property type="entry name" value="REGULATOR OF RPOS"/>
    <property type="match status" value="1"/>
</dbReference>
<evidence type="ECO:0000256" key="7">
    <source>
        <dbReference type="PROSITE-ProRule" id="PRU01091"/>
    </source>
</evidence>
<dbReference type="InterPro" id="IPR011006">
    <property type="entry name" value="CheY-like_superfamily"/>
</dbReference>
<dbReference type="GO" id="GO:0005829">
    <property type="term" value="C:cytosol"/>
    <property type="evidence" value="ECO:0007669"/>
    <property type="project" value="TreeGrafter"/>
</dbReference>
<feature type="modified residue" description="4-aspartylphosphate" evidence="6">
    <location>
        <position position="51"/>
    </location>
</feature>
<gene>
    <name evidence="10" type="ORF">EHV23_01170</name>
</gene>
<evidence type="ECO:0000256" key="6">
    <source>
        <dbReference type="PROSITE-ProRule" id="PRU00169"/>
    </source>
</evidence>
<organism evidence="10 11">
    <name type="scientific">Lautropia dentalis</name>
    <dbReference type="NCBI Taxonomy" id="2490857"/>
    <lineage>
        <taxon>Bacteria</taxon>
        <taxon>Pseudomonadati</taxon>
        <taxon>Pseudomonadota</taxon>
        <taxon>Betaproteobacteria</taxon>
        <taxon>Burkholderiales</taxon>
        <taxon>Burkholderiaceae</taxon>
        <taxon>Lautropia</taxon>
    </lineage>
</organism>
<reference evidence="10 11" key="1">
    <citation type="submission" date="2018-11" db="EMBL/GenBank/DDBJ databases">
        <title>Genome sequencing of Lautropia sp. KCOM 2505 (= ChDC F240).</title>
        <authorList>
            <person name="Kook J.-K."/>
            <person name="Park S.-N."/>
            <person name="Lim Y.K."/>
        </authorList>
    </citation>
    <scope>NUCLEOTIDE SEQUENCE [LARGE SCALE GENOMIC DNA]</scope>
    <source>
        <strain evidence="10 11">KCOM 2505</strain>
    </source>
</reference>
<dbReference type="SMART" id="SM00448">
    <property type="entry name" value="REC"/>
    <property type="match status" value="1"/>
</dbReference>
<dbReference type="Gene3D" id="6.10.250.690">
    <property type="match status" value="1"/>
</dbReference>
<keyword evidence="2" id="KW-0902">Two-component regulatory system</keyword>
<feature type="domain" description="Response regulatory" evidence="8">
    <location>
        <begin position="2"/>
        <end position="116"/>
    </location>
</feature>
<evidence type="ECO:0000259" key="8">
    <source>
        <dbReference type="PROSITE" id="PS50110"/>
    </source>
</evidence>
<evidence type="ECO:0000313" key="11">
    <source>
        <dbReference type="Proteomes" id="UP000270261"/>
    </source>
</evidence>
<dbReference type="FunFam" id="3.40.50.2300:FF:000002">
    <property type="entry name" value="DNA-binding response regulator PhoP"/>
    <property type="match status" value="1"/>
</dbReference>
<evidence type="ECO:0000256" key="3">
    <source>
        <dbReference type="ARBA" id="ARBA00023015"/>
    </source>
</evidence>